<evidence type="ECO:0000256" key="6">
    <source>
        <dbReference type="ARBA" id="ARBA00022692"/>
    </source>
</evidence>
<evidence type="ECO:0000256" key="3">
    <source>
        <dbReference type="ARBA" id="ARBA00012438"/>
    </source>
</evidence>
<dbReference type="SUPFAM" id="SSF55874">
    <property type="entry name" value="ATPase domain of HSP90 chaperone/DNA topoisomerase II/histidine kinase"/>
    <property type="match status" value="1"/>
</dbReference>
<keyword evidence="8 12" id="KW-1133">Transmembrane helix</keyword>
<sequence length="459" mass="50806">MRRPGITAKLFVAFLGITLLVVVSMAVAVQWTFRSDFLDYLREREGERMEELAGALEDYYEEHGSWTALRGQERWPRVVLRGVEGKPDAEEQGERRRGLSRRSRGPWLLDADGERVGMPGPAPNNAVRIQIKSDDQALGWLAYRPSSKVTEGIALRFQREQLETASMIAAVSVALAALLGLLLARGFLAPVRRVATATRILADGDLTTRVSELRRDELGQLARDFNRLAETLEHNERLRREVMSDLSHELRTPVSVLRGELEAIEDGVRPLTAETVAGLQESVATLGRLIDDLYELSLADAGALSYRMGMVELAGLLSDLAEHWQSRFDEAGLALELALPADPITVRGDRRRLEQLWTNLLQNNLRYTDPGGRARLRLEADDEGATVRLEDSAPVVPEPALERIFERLYRVEGSRSRASGGAGLGLAIGRSIVEAHGGSIEAYPSPLGGLGIRVWLPRE</sequence>
<keyword evidence="5" id="KW-0808">Transferase</keyword>
<feature type="domain" description="Histidine kinase" evidence="13">
    <location>
        <begin position="245"/>
        <end position="459"/>
    </location>
</feature>
<evidence type="ECO:0000256" key="1">
    <source>
        <dbReference type="ARBA" id="ARBA00000085"/>
    </source>
</evidence>
<dbReference type="EC" id="2.7.13.3" evidence="3"/>
<dbReference type="InterPro" id="IPR005467">
    <property type="entry name" value="His_kinase_dom"/>
</dbReference>
<evidence type="ECO:0000256" key="4">
    <source>
        <dbReference type="ARBA" id="ARBA00022553"/>
    </source>
</evidence>
<comment type="subcellular location">
    <subcellularLocation>
        <location evidence="2">Membrane</location>
    </subcellularLocation>
</comment>
<dbReference type="InterPro" id="IPR050428">
    <property type="entry name" value="TCS_sensor_his_kinase"/>
</dbReference>
<dbReference type="GO" id="GO:0005886">
    <property type="term" value="C:plasma membrane"/>
    <property type="evidence" value="ECO:0007669"/>
    <property type="project" value="TreeGrafter"/>
</dbReference>
<dbReference type="SMART" id="SM00304">
    <property type="entry name" value="HAMP"/>
    <property type="match status" value="1"/>
</dbReference>
<name>A0A4V2GIZ9_9GAMM</name>
<dbReference type="PROSITE" id="PS50109">
    <property type="entry name" value="HIS_KIN"/>
    <property type="match status" value="1"/>
</dbReference>
<dbReference type="Gene3D" id="1.10.287.130">
    <property type="match status" value="1"/>
</dbReference>
<keyword evidence="16" id="KW-1185">Reference proteome</keyword>
<dbReference type="SUPFAM" id="SSF47384">
    <property type="entry name" value="Homodimeric domain of signal transducing histidine kinase"/>
    <property type="match status" value="1"/>
</dbReference>
<dbReference type="AlphaFoldDB" id="A0A4V2GIZ9"/>
<dbReference type="SUPFAM" id="SSF158472">
    <property type="entry name" value="HAMP domain-like"/>
    <property type="match status" value="1"/>
</dbReference>
<dbReference type="Pfam" id="PF00512">
    <property type="entry name" value="HisKA"/>
    <property type="match status" value="1"/>
</dbReference>
<feature type="compositionally biased region" description="Basic and acidic residues" evidence="11">
    <location>
        <begin position="86"/>
        <end position="97"/>
    </location>
</feature>
<evidence type="ECO:0000313" key="16">
    <source>
        <dbReference type="Proteomes" id="UP000292298"/>
    </source>
</evidence>
<protein>
    <recommendedName>
        <fullName evidence="3">histidine kinase</fullName>
        <ecNumber evidence="3">2.7.13.3</ecNumber>
    </recommendedName>
</protein>
<dbReference type="GO" id="GO:0000155">
    <property type="term" value="F:phosphorelay sensor kinase activity"/>
    <property type="evidence" value="ECO:0007669"/>
    <property type="project" value="InterPro"/>
</dbReference>
<dbReference type="Proteomes" id="UP000292298">
    <property type="component" value="Unassembled WGS sequence"/>
</dbReference>
<dbReference type="InterPro" id="IPR004358">
    <property type="entry name" value="Sig_transdc_His_kin-like_C"/>
</dbReference>
<evidence type="ECO:0000259" key="13">
    <source>
        <dbReference type="PROSITE" id="PS50109"/>
    </source>
</evidence>
<evidence type="ECO:0000313" key="15">
    <source>
        <dbReference type="EMBL" id="RZU98405.1"/>
    </source>
</evidence>
<keyword evidence="9" id="KW-0902">Two-component regulatory system</keyword>
<dbReference type="InterPro" id="IPR036890">
    <property type="entry name" value="HATPase_C_sf"/>
</dbReference>
<dbReference type="InterPro" id="IPR003660">
    <property type="entry name" value="HAMP_dom"/>
</dbReference>
<dbReference type="InterPro" id="IPR036097">
    <property type="entry name" value="HisK_dim/P_sf"/>
</dbReference>
<evidence type="ECO:0000256" key="11">
    <source>
        <dbReference type="SAM" id="MobiDB-lite"/>
    </source>
</evidence>
<evidence type="ECO:0000256" key="12">
    <source>
        <dbReference type="SAM" id="Phobius"/>
    </source>
</evidence>
<dbReference type="PANTHER" id="PTHR45436:SF5">
    <property type="entry name" value="SENSOR HISTIDINE KINASE TRCS"/>
    <property type="match status" value="1"/>
</dbReference>
<dbReference type="Pfam" id="PF00672">
    <property type="entry name" value="HAMP"/>
    <property type="match status" value="1"/>
</dbReference>
<evidence type="ECO:0000259" key="14">
    <source>
        <dbReference type="PROSITE" id="PS50885"/>
    </source>
</evidence>
<comment type="caution">
    <text evidence="15">The sequence shown here is derived from an EMBL/GenBank/DDBJ whole genome shotgun (WGS) entry which is preliminary data.</text>
</comment>
<proteinExistence type="predicted"/>
<dbReference type="InterPro" id="IPR003661">
    <property type="entry name" value="HisK_dim/P_dom"/>
</dbReference>
<comment type="catalytic activity">
    <reaction evidence="1">
        <text>ATP + protein L-histidine = ADP + protein N-phospho-L-histidine.</text>
        <dbReference type="EC" id="2.7.13.3"/>
    </reaction>
</comment>
<feature type="transmembrane region" description="Helical" evidence="12">
    <location>
        <begin position="165"/>
        <end position="184"/>
    </location>
</feature>
<keyword evidence="10 12" id="KW-0472">Membrane</keyword>
<organism evidence="15 16">
    <name type="scientific">Spiribacter vilamensis</name>
    <dbReference type="NCBI Taxonomy" id="531306"/>
    <lineage>
        <taxon>Bacteria</taxon>
        <taxon>Pseudomonadati</taxon>
        <taxon>Pseudomonadota</taxon>
        <taxon>Gammaproteobacteria</taxon>
        <taxon>Chromatiales</taxon>
        <taxon>Ectothiorhodospiraceae</taxon>
        <taxon>Spiribacter</taxon>
    </lineage>
</organism>
<dbReference type="SMART" id="SM00387">
    <property type="entry name" value="HATPase_c"/>
    <property type="match status" value="1"/>
</dbReference>
<dbReference type="EMBL" id="SHLI01000001">
    <property type="protein sequence ID" value="RZU98405.1"/>
    <property type="molecule type" value="Genomic_DNA"/>
</dbReference>
<dbReference type="OrthoDB" id="9804645at2"/>
<evidence type="ECO:0000256" key="2">
    <source>
        <dbReference type="ARBA" id="ARBA00004370"/>
    </source>
</evidence>
<dbReference type="PRINTS" id="PR00344">
    <property type="entry name" value="BCTRLSENSOR"/>
</dbReference>
<dbReference type="InterPro" id="IPR003594">
    <property type="entry name" value="HATPase_dom"/>
</dbReference>
<evidence type="ECO:0000256" key="10">
    <source>
        <dbReference type="ARBA" id="ARBA00023136"/>
    </source>
</evidence>
<accession>A0A4V2GIZ9</accession>
<evidence type="ECO:0000256" key="8">
    <source>
        <dbReference type="ARBA" id="ARBA00022989"/>
    </source>
</evidence>
<dbReference type="SMART" id="SM00388">
    <property type="entry name" value="HisKA"/>
    <property type="match status" value="1"/>
</dbReference>
<evidence type="ECO:0000256" key="7">
    <source>
        <dbReference type="ARBA" id="ARBA00022777"/>
    </source>
</evidence>
<keyword evidence="6 12" id="KW-0812">Transmembrane</keyword>
<dbReference type="PANTHER" id="PTHR45436">
    <property type="entry name" value="SENSOR HISTIDINE KINASE YKOH"/>
    <property type="match status" value="1"/>
</dbReference>
<gene>
    <name evidence="15" type="ORF">EV698_0651</name>
</gene>
<dbReference type="Pfam" id="PF02518">
    <property type="entry name" value="HATPase_c"/>
    <property type="match status" value="1"/>
</dbReference>
<dbReference type="CDD" id="cd00082">
    <property type="entry name" value="HisKA"/>
    <property type="match status" value="1"/>
</dbReference>
<keyword evidence="4" id="KW-0597">Phosphoprotein</keyword>
<dbReference type="RefSeq" id="WP_130502721.1">
    <property type="nucleotide sequence ID" value="NZ_VMKO01000001.1"/>
</dbReference>
<dbReference type="Gene3D" id="6.10.340.10">
    <property type="match status" value="1"/>
</dbReference>
<dbReference type="Gene3D" id="3.30.565.10">
    <property type="entry name" value="Histidine kinase-like ATPase, C-terminal domain"/>
    <property type="match status" value="1"/>
</dbReference>
<feature type="domain" description="HAMP" evidence="14">
    <location>
        <begin position="185"/>
        <end position="237"/>
    </location>
</feature>
<dbReference type="CDD" id="cd06225">
    <property type="entry name" value="HAMP"/>
    <property type="match status" value="1"/>
</dbReference>
<reference evidence="15 16" key="1">
    <citation type="submission" date="2019-02" db="EMBL/GenBank/DDBJ databases">
        <title>Genomic Encyclopedia of Type Strains, Phase IV (KMG-IV): sequencing the most valuable type-strain genomes for metagenomic binning, comparative biology and taxonomic classification.</title>
        <authorList>
            <person name="Goeker M."/>
        </authorList>
    </citation>
    <scope>NUCLEOTIDE SEQUENCE [LARGE SCALE GENOMIC DNA]</scope>
    <source>
        <strain evidence="15 16">DSM 21056</strain>
    </source>
</reference>
<feature type="region of interest" description="Disordered" evidence="11">
    <location>
        <begin position="86"/>
        <end position="107"/>
    </location>
</feature>
<keyword evidence="7 15" id="KW-0418">Kinase</keyword>
<evidence type="ECO:0000256" key="9">
    <source>
        <dbReference type="ARBA" id="ARBA00023012"/>
    </source>
</evidence>
<dbReference type="PROSITE" id="PS50885">
    <property type="entry name" value="HAMP"/>
    <property type="match status" value="1"/>
</dbReference>
<evidence type="ECO:0000256" key="5">
    <source>
        <dbReference type="ARBA" id="ARBA00022679"/>
    </source>
</evidence>